<feature type="domain" description="NACHT" evidence="2">
    <location>
        <begin position="64"/>
        <end position="225"/>
    </location>
</feature>
<organism evidence="3 4">
    <name type="scientific">Suillus fuscotomentosus</name>
    <dbReference type="NCBI Taxonomy" id="1912939"/>
    <lineage>
        <taxon>Eukaryota</taxon>
        <taxon>Fungi</taxon>
        <taxon>Dikarya</taxon>
        <taxon>Basidiomycota</taxon>
        <taxon>Agaricomycotina</taxon>
        <taxon>Agaricomycetes</taxon>
        <taxon>Agaricomycetidae</taxon>
        <taxon>Boletales</taxon>
        <taxon>Suillineae</taxon>
        <taxon>Suillaceae</taxon>
        <taxon>Suillus</taxon>
    </lineage>
</organism>
<dbReference type="Pfam" id="PF24883">
    <property type="entry name" value="NPHP3_N"/>
    <property type="match status" value="1"/>
</dbReference>
<dbReference type="Proteomes" id="UP001195769">
    <property type="component" value="Unassembled WGS sequence"/>
</dbReference>
<dbReference type="EMBL" id="JABBWK010000008">
    <property type="protein sequence ID" value="KAG1905066.1"/>
    <property type="molecule type" value="Genomic_DNA"/>
</dbReference>
<dbReference type="GO" id="GO:0005509">
    <property type="term" value="F:calcium ion binding"/>
    <property type="evidence" value="ECO:0007669"/>
    <property type="project" value="InterPro"/>
</dbReference>
<reference evidence="3" key="1">
    <citation type="journal article" date="2020" name="New Phytol.">
        <title>Comparative genomics reveals dynamic genome evolution in host specialist ectomycorrhizal fungi.</title>
        <authorList>
            <person name="Lofgren L.A."/>
            <person name="Nguyen N.H."/>
            <person name="Vilgalys R."/>
            <person name="Ruytinx J."/>
            <person name="Liao H.L."/>
            <person name="Branco S."/>
            <person name="Kuo A."/>
            <person name="LaButti K."/>
            <person name="Lipzen A."/>
            <person name="Andreopoulos W."/>
            <person name="Pangilinan J."/>
            <person name="Riley R."/>
            <person name="Hundley H."/>
            <person name="Na H."/>
            <person name="Barry K."/>
            <person name="Grigoriev I.V."/>
            <person name="Stajich J.E."/>
            <person name="Kennedy P.G."/>
        </authorList>
    </citation>
    <scope>NUCLEOTIDE SEQUENCE</scope>
    <source>
        <strain evidence="3">FC203</strain>
    </source>
</reference>
<comment type="caution">
    <text evidence="3">The sequence shown here is derived from an EMBL/GenBank/DDBJ whole genome shotgun (WGS) entry which is preliminary data.</text>
</comment>
<dbReference type="SUPFAM" id="SSF52540">
    <property type="entry name" value="P-loop containing nucleoside triphosphate hydrolases"/>
    <property type="match status" value="1"/>
</dbReference>
<dbReference type="PROSITE" id="PS50837">
    <property type="entry name" value="NACHT"/>
    <property type="match status" value="1"/>
</dbReference>
<protein>
    <recommendedName>
        <fullName evidence="2">NACHT domain-containing protein</fullName>
    </recommendedName>
</protein>
<dbReference type="InterPro" id="IPR011049">
    <property type="entry name" value="Serralysin-like_metalloprot_C"/>
</dbReference>
<dbReference type="RefSeq" id="XP_041230641.1">
    <property type="nucleotide sequence ID" value="XM_041372963.1"/>
</dbReference>
<evidence type="ECO:0000259" key="2">
    <source>
        <dbReference type="PROSITE" id="PS50837"/>
    </source>
</evidence>
<dbReference type="Gene3D" id="3.40.50.300">
    <property type="entry name" value="P-loop containing nucleotide triphosphate hydrolases"/>
    <property type="match status" value="1"/>
</dbReference>
<dbReference type="InterPro" id="IPR001343">
    <property type="entry name" value="Hemolysn_Ca-bd"/>
</dbReference>
<name>A0AAD4HQQ2_9AGAM</name>
<dbReference type="InterPro" id="IPR007111">
    <property type="entry name" value="NACHT_NTPase"/>
</dbReference>
<sequence>MSHDLFSGSSRSSEGTWERLCQVAVKGAEYDSPERQPHPRCLEGTRVTLLDDIYQSLDNPERSRLIWLHGMAGVGKSAVAFSVAERMRGLKVTEQTKTETRLAGTFFFSRKKPNRSTTGYFFATLAYQLACNFPSVREDLNRAIHDNPALLDPNKSLRDQMEGLFLRPLRGLQFRLRNCLPSTFVIDALDECVSKPELTDLISLLDQALREPNLPVIHILLTSRSETHICNVIQKTEVRSLASKIPAGISGEGMGTVIISLDGAIDVDKDIRRFLEHSFIELGSHPGFPQPTADELAQLASRAGRRFIVAFTMMKFIEHGYQDPRDRLQVMLRFTSELLPGKEVYELYNRILATCANPVRAYLHLSVVAALADPLPIRQISELLGPGEGRDVEKTLAQLRSVIDIPTDSSLPVNIYHSSVRDYISDPSNCNLIEVQRIKHSHSILACSSFRLMMREIPLSTAFQNVLLELNKQSKAMRPHDPKALKRSLAFIVEPPEPLHALIGLLWTRGYRRSALQSWTMSRDGLAWLQTLGGNDWLRTQEGKDWLKTEWGQDWLQTRWGNDWLRSHGGEDWLQTQWGKEWLQTQSGEYWLQTLGGKLWLQTKSGHDWLHTRNAQGSLQSHKQDCSLTHEQEWLLTLEQEWLQTEPLQGQSVEDWLQTLEGNWLQSLERDWLQHTQEGQEWLWNEREDWLHQWAKDWLKTQGGKDWLRTQDGQYWLQTQDGQDWLQTQDGQDWLCSHGGREWLQAHTERDQLQITSDLSQTELHTESLQEWLQTQDGQRWLQTESVVDWLQTFEVHEWLQTHSGQGWLQTRSGQQWLQTESGENWLQTSKGEEWLRTHHGRGLAANRERTGLAADPKRTRLAADTRWSHLADDPCGICLADN</sequence>
<keyword evidence="1" id="KW-0677">Repeat</keyword>
<dbReference type="GeneID" id="64667261"/>
<dbReference type="SUPFAM" id="SSF51120">
    <property type="entry name" value="beta-Roll"/>
    <property type="match status" value="1"/>
</dbReference>
<gene>
    <name evidence="3" type="ORF">F5891DRAFT_722987</name>
</gene>
<accession>A0AAD4HQQ2</accession>
<dbReference type="InterPro" id="IPR027417">
    <property type="entry name" value="P-loop_NTPase"/>
</dbReference>
<dbReference type="Pfam" id="PF00353">
    <property type="entry name" value="HemolysinCabind"/>
    <property type="match status" value="1"/>
</dbReference>
<proteinExistence type="predicted"/>
<keyword evidence="4" id="KW-1185">Reference proteome</keyword>
<dbReference type="AlphaFoldDB" id="A0AAD4HQQ2"/>
<dbReference type="InterPro" id="IPR056884">
    <property type="entry name" value="NPHP3-like_N"/>
</dbReference>
<evidence type="ECO:0000313" key="4">
    <source>
        <dbReference type="Proteomes" id="UP001195769"/>
    </source>
</evidence>
<evidence type="ECO:0000256" key="1">
    <source>
        <dbReference type="ARBA" id="ARBA00022737"/>
    </source>
</evidence>
<evidence type="ECO:0000313" key="3">
    <source>
        <dbReference type="EMBL" id="KAG1905066.1"/>
    </source>
</evidence>